<gene>
    <name evidence="3" type="ORF">C9I57_10905</name>
</gene>
<dbReference type="EMBL" id="PYUC01000005">
    <property type="protein sequence ID" value="PTB20388.1"/>
    <property type="molecule type" value="Genomic_DNA"/>
</dbReference>
<dbReference type="SUPFAM" id="SSF55008">
    <property type="entry name" value="HMA, heavy metal-associated domain"/>
    <property type="match status" value="1"/>
</dbReference>
<name>A0A2T3XV62_9BURK</name>
<accession>A0A2T3XV62</accession>
<evidence type="ECO:0000313" key="4">
    <source>
        <dbReference type="Proteomes" id="UP000240638"/>
    </source>
</evidence>
<dbReference type="CDD" id="cd00371">
    <property type="entry name" value="HMA"/>
    <property type="match status" value="1"/>
</dbReference>
<reference evidence="3 4" key="1">
    <citation type="submission" date="2018-03" db="EMBL/GenBank/DDBJ databases">
        <title>Whole genome analyses suggest that Burkholderia sensu lato contains two further novel genera in the rhizoxinica-symbiotica group Mycetohabitans gen. nov., and Trinickia gen. nov.: implications for the evolution of diazotrophy and nodulation in the Burkholderiaceae.</title>
        <authorList>
            <person name="Estrada De Los Santos P."/>
            <person name="Palmer M."/>
            <person name="Chavez-Ramirez B."/>
            <person name="Steenkamp E.T."/>
            <person name="Hirsch A.M."/>
            <person name="Manyaka P."/>
            <person name="Maluk M."/>
            <person name="Lafos M."/>
            <person name="Crook M."/>
            <person name="Gross E."/>
            <person name="Simon M.F."/>
            <person name="Bueno Dos Reis Junior F."/>
            <person name="Poole P.S."/>
            <person name="Venter S.N."/>
            <person name="James E.K."/>
        </authorList>
    </citation>
    <scope>NUCLEOTIDE SEQUENCE [LARGE SCALE GENOMIC DNA]</scope>
    <source>
        <strain evidence="3 4">JPY-366</strain>
    </source>
</reference>
<dbReference type="InterPro" id="IPR017969">
    <property type="entry name" value="Heavy-metal-associated_CS"/>
</dbReference>
<evidence type="ECO:0000259" key="2">
    <source>
        <dbReference type="PROSITE" id="PS50846"/>
    </source>
</evidence>
<dbReference type="Pfam" id="PF00403">
    <property type="entry name" value="HMA"/>
    <property type="match status" value="1"/>
</dbReference>
<proteinExistence type="predicted"/>
<dbReference type="AlphaFoldDB" id="A0A2T3XV62"/>
<dbReference type="PROSITE" id="PS50846">
    <property type="entry name" value="HMA_2"/>
    <property type="match status" value="1"/>
</dbReference>
<sequence>MIEFQVEGMSCQHCVAAVTKAVRALDADARVQIELEKGLVRIESKEAADRLGAAIGEAGYTVKGATPRAPGGA</sequence>
<evidence type="ECO:0000313" key="3">
    <source>
        <dbReference type="EMBL" id="PTB20388.1"/>
    </source>
</evidence>
<dbReference type="Proteomes" id="UP000240638">
    <property type="component" value="Unassembled WGS sequence"/>
</dbReference>
<dbReference type="RefSeq" id="WP_107150688.1">
    <property type="nucleotide sequence ID" value="NZ_PYUC01000005.1"/>
</dbReference>
<dbReference type="PROSITE" id="PS01047">
    <property type="entry name" value="HMA_1"/>
    <property type="match status" value="1"/>
</dbReference>
<comment type="caution">
    <text evidence="3">The sequence shown here is derived from an EMBL/GenBank/DDBJ whole genome shotgun (WGS) entry which is preliminary data.</text>
</comment>
<evidence type="ECO:0000256" key="1">
    <source>
        <dbReference type="ARBA" id="ARBA00022723"/>
    </source>
</evidence>
<dbReference type="InterPro" id="IPR036163">
    <property type="entry name" value="HMA_dom_sf"/>
</dbReference>
<keyword evidence="1" id="KW-0479">Metal-binding</keyword>
<dbReference type="Gene3D" id="3.30.70.100">
    <property type="match status" value="1"/>
</dbReference>
<dbReference type="InterPro" id="IPR006121">
    <property type="entry name" value="HMA_dom"/>
</dbReference>
<organism evidence="3 4">
    <name type="scientific">Trinickia symbiotica</name>
    <dbReference type="NCBI Taxonomy" id="863227"/>
    <lineage>
        <taxon>Bacteria</taxon>
        <taxon>Pseudomonadati</taxon>
        <taxon>Pseudomonadota</taxon>
        <taxon>Betaproteobacteria</taxon>
        <taxon>Burkholderiales</taxon>
        <taxon>Burkholderiaceae</taxon>
        <taxon>Trinickia</taxon>
    </lineage>
</organism>
<protein>
    <submittedName>
        <fullName evidence="3">Copper chaperone</fullName>
    </submittedName>
</protein>
<dbReference type="GO" id="GO:0046872">
    <property type="term" value="F:metal ion binding"/>
    <property type="evidence" value="ECO:0007669"/>
    <property type="project" value="UniProtKB-KW"/>
</dbReference>
<feature type="domain" description="HMA" evidence="2">
    <location>
        <begin position="1"/>
        <end position="63"/>
    </location>
</feature>